<organism evidence="1">
    <name type="scientific">bioreactor metagenome</name>
    <dbReference type="NCBI Taxonomy" id="1076179"/>
    <lineage>
        <taxon>unclassified sequences</taxon>
        <taxon>metagenomes</taxon>
        <taxon>ecological metagenomes</taxon>
    </lineage>
</organism>
<protein>
    <submittedName>
        <fullName evidence="1">Uncharacterized protein</fullName>
    </submittedName>
</protein>
<gene>
    <name evidence="1" type="ORF">SDC9_163200</name>
</gene>
<dbReference type="EMBL" id="VSSQ01062734">
    <property type="protein sequence ID" value="MPN15864.1"/>
    <property type="molecule type" value="Genomic_DNA"/>
</dbReference>
<proteinExistence type="predicted"/>
<evidence type="ECO:0000313" key="1">
    <source>
        <dbReference type="EMBL" id="MPN15864.1"/>
    </source>
</evidence>
<comment type="caution">
    <text evidence="1">The sequence shown here is derived from an EMBL/GenBank/DDBJ whole genome shotgun (WGS) entry which is preliminary data.</text>
</comment>
<reference evidence="1" key="1">
    <citation type="submission" date="2019-08" db="EMBL/GenBank/DDBJ databases">
        <authorList>
            <person name="Kucharzyk K."/>
            <person name="Murdoch R.W."/>
            <person name="Higgins S."/>
            <person name="Loffler F."/>
        </authorList>
    </citation>
    <scope>NUCLEOTIDE SEQUENCE</scope>
</reference>
<name>A0A645FV15_9ZZZZ</name>
<sequence length="170" mass="19421">MFQVIFCVGLSFKFHPFYKAVFGVVMGCIDHHILSVFQVYRCFFKERASQYILIGSGTNRVEAEGTKHIPCRRLSVVFVTTVSVRCRPIQTVHHFTHPILGFPGFTGVIIEIGHVLNRLVAMCVVSHVHDLHFPYLVDHKTIIAFIEQRGKIEHRVEHLVECSLPSHQAD</sequence>
<dbReference type="AlphaFoldDB" id="A0A645FV15"/>
<accession>A0A645FV15</accession>